<keyword evidence="2" id="KW-1185">Reference proteome</keyword>
<comment type="caution">
    <text evidence="1">The sequence shown here is derived from an EMBL/GenBank/DDBJ whole genome shotgun (WGS) entry which is preliminary data.</text>
</comment>
<proteinExistence type="predicted"/>
<protein>
    <submittedName>
        <fullName evidence="1">35709_t:CDS:1</fullName>
    </submittedName>
</protein>
<gene>
    <name evidence="1" type="ORF">RPERSI_LOCUS32901</name>
</gene>
<dbReference type="Proteomes" id="UP000789920">
    <property type="component" value="Unassembled WGS sequence"/>
</dbReference>
<dbReference type="EMBL" id="CAJVQC010139643">
    <property type="protein sequence ID" value="CAG8843741.1"/>
    <property type="molecule type" value="Genomic_DNA"/>
</dbReference>
<sequence>MAEFLDVLAKQCDHTRIAEEILIEISNKEFGSQDSTVPKSFSRFLVKLSELVPRVVVKQIGLLVKLLDCECHTMRMGLIEVLGNLIIDFANQEDQALNYVSQINGFFDALEERFLDVNGFCRSKLLQVYLKLL</sequence>
<evidence type="ECO:0000313" key="2">
    <source>
        <dbReference type="Proteomes" id="UP000789920"/>
    </source>
</evidence>
<evidence type="ECO:0000313" key="1">
    <source>
        <dbReference type="EMBL" id="CAG8843741.1"/>
    </source>
</evidence>
<feature type="non-terminal residue" evidence="1">
    <location>
        <position position="133"/>
    </location>
</feature>
<reference evidence="1" key="1">
    <citation type="submission" date="2021-06" db="EMBL/GenBank/DDBJ databases">
        <authorList>
            <person name="Kallberg Y."/>
            <person name="Tangrot J."/>
            <person name="Rosling A."/>
        </authorList>
    </citation>
    <scope>NUCLEOTIDE SEQUENCE</scope>
    <source>
        <strain evidence="1">MA461A</strain>
    </source>
</reference>
<name>A0ACA9SNX6_9GLOM</name>
<organism evidence="1 2">
    <name type="scientific">Racocetra persica</name>
    <dbReference type="NCBI Taxonomy" id="160502"/>
    <lineage>
        <taxon>Eukaryota</taxon>
        <taxon>Fungi</taxon>
        <taxon>Fungi incertae sedis</taxon>
        <taxon>Mucoromycota</taxon>
        <taxon>Glomeromycotina</taxon>
        <taxon>Glomeromycetes</taxon>
        <taxon>Diversisporales</taxon>
        <taxon>Gigasporaceae</taxon>
        <taxon>Racocetra</taxon>
    </lineage>
</organism>
<accession>A0ACA9SNX6</accession>